<feature type="compositionally biased region" description="Low complexity" evidence="1">
    <location>
        <begin position="164"/>
        <end position="177"/>
    </location>
</feature>
<feature type="compositionally biased region" description="Basic residues" evidence="1">
    <location>
        <begin position="546"/>
        <end position="567"/>
    </location>
</feature>
<evidence type="ECO:0000256" key="1">
    <source>
        <dbReference type="SAM" id="MobiDB-lite"/>
    </source>
</evidence>
<name>A0A4U7KUN3_9BASI</name>
<feature type="compositionally biased region" description="Basic and acidic residues" evidence="1">
    <location>
        <begin position="242"/>
        <end position="254"/>
    </location>
</feature>
<feature type="compositionally biased region" description="Basic and acidic residues" evidence="1">
    <location>
        <begin position="201"/>
        <end position="219"/>
    </location>
</feature>
<feature type="compositionally biased region" description="Polar residues" evidence="1">
    <location>
        <begin position="699"/>
        <end position="711"/>
    </location>
</feature>
<feature type="region of interest" description="Disordered" evidence="1">
    <location>
        <begin position="131"/>
        <end position="255"/>
    </location>
</feature>
<feature type="compositionally biased region" description="Basic and acidic residues" evidence="1">
    <location>
        <begin position="58"/>
        <end position="75"/>
    </location>
</feature>
<dbReference type="EMBL" id="SRRM01000010">
    <property type="protein sequence ID" value="TKY88243.1"/>
    <property type="molecule type" value="Genomic_DNA"/>
</dbReference>
<feature type="compositionally biased region" description="Basic residues" evidence="1">
    <location>
        <begin position="373"/>
        <end position="383"/>
    </location>
</feature>
<feature type="region of interest" description="Disordered" evidence="1">
    <location>
        <begin position="977"/>
        <end position="1015"/>
    </location>
</feature>
<dbReference type="GeneID" id="40725848"/>
<evidence type="ECO:0000313" key="3">
    <source>
        <dbReference type="Proteomes" id="UP000306050"/>
    </source>
</evidence>
<dbReference type="AlphaFoldDB" id="A0A4U7KUN3"/>
<dbReference type="RefSeq" id="XP_029740228.1">
    <property type="nucleotide sequence ID" value="XM_029883551.1"/>
</dbReference>
<feature type="region of interest" description="Disordered" evidence="1">
    <location>
        <begin position="330"/>
        <end position="508"/>
    </location>
</feature>
<reference evidence="2 3" key="1">
    <citation type="submission" date="2019-05" db="EMBL/GenBank/DDBJ databases">
        <title>Sporisorium graminicola CBS 10092 draft sequencing and annotation.</title>
        <authorList>
            <person name="Solano-Gonzalez S."/>
            <person name="Caddick M.X."/>
            <person name="Darby A."/>
        </authorList>
    </citation>
    <scope>NUCLEOTIDE SEQUENCE [LARGE SCALE GENOMIC DNA]</scope>
    <source>
        <strain evidence="2 3">CBS 10092</strain>
    </source>
</reference>
<gene>
    <name evidence="2" type="ORF">EX895_002953</name>
</gene>
<comment type="caution">
    <text evidence="2">The sequence shown here is derived from an EMBL/GenBank/DDBJ whole genome shotgun (WGS) entry which is preliminary data.</text>
</comment>
<sequence length="1015" mass="109458">MAPVATHLPTVPAQAPHESSLLASSSRAGLILDERFTAASFEGRQERRSLANAPTDQCLKDQTRNEHLADDRLDKPATVGDDVGEERRSKHAVVGATSEVLSALQSLAAQAEHQQQLVKGAPMVLSADDRAGLTSDAQPACDGKEEDKQSPRPSSGDSDKYAAPEDAPSPASSSEDAPGSEYDENEQRSSLMDVAMLADLQKQELPKTHLGEQEEHEQAIETQSPEGGDTTPPMGEAGITSEQKHWLEATEPDPKYQPVAEAIESPSPDYGQQGLTLMLNTLFDQMENKRAEFREDAQGTEREALRVDREPIPVHLEADSTAFAWRQESLNPLTRPAEEEIASGSKRQKLHDNCASTSELPCPIDDPVSSSVPKKKQPVRRTTKPPAKPKAPTKLKAPPKPKAPAEPKKQPKMKAQGKKAFAQVGQELEGGKLATLPAPSDSAGPDAIAGTNHVAEARFDQTEPAAGQEPAAPTKKTRKARARPGRQPTKAVAAPVLGERPETEAPVEVSGGIAAPIESLLLHGTSQASELVPAPPVVQETEVKPKAKSKSKAKNNPRAQSKAKGKFKASPTDAIESNLAAAPALPEGDLPPRYRPPQQTYSLTRSAKGPVAQLRPAQADGAISELELEPTPQQLPSIASFDTASGCSRKQVSLAELAGHSPVETPGHEVSPSYRVHLSSDALPQGRMTATLSARPAEQNDSTTTTSSNIFASMPPPHYPAQAYWQTRAEVVQQQQQQQQQYRAFSSLTSAASVMAEASAGLDGAIPGTRSSALYDTGQDAASPATVANNSLSVAGDGVSDTTYLSASESSFKWDPEPRILPSGWRRPYFDIIDPDALMTTMRHSTVWTFWDCYLPLGCRDQDLVVVSNDSVAFPCAAWNPCLFSNLLRSVIRSPRQVISQVLQRGVEENRKKLGYQPLPCIWVDEDWHSTNLLLSFVHPIPNMFLPDRDTCRIVMDLGLRYGVERAVNAARQRTLQLDKVDEEDGTEKDKGKGRASEDDIAANVADPAAIVPRE</sequence>
<dbReference type="OrthoDB" id="2554060at2759"/>
<organism evidence="2 3">
    <name type="scientific">Sporisorium graminicola</name>
    <dbReference type="NCBI Taxonomy" id="280036"/>
    <lineage>
        <taxon>Eukaryota</taxon>
        <taxon>Fungi</taxon>
        <taxon>Dikarya</taxon>
        <taxon>Basidiomycota</taxon>
        <taxon>Ustilaginomycotina</taxon>
        <taxon>Ustilaginomycetes</taxon>
        <taxon>Ustilaginales</taxon>
        <taxon>Ustilaginaceae</taxon>
        <taxon>Sporisorium</taxon>
    </lineage>
</organism>
<feature type="region of interest" description="Disordered" evidence="1">
    <location>
        <begin position="531"/>
        <end position="612"/>
    </location>
</feature>
<evidence type="ECO:0000313" key="2">
    <source>
        <dbReference type="EMBL" id="TKY88243.1"/>
    </source>
</evidence>
<keyword evidence="3" id="KW-1185">Reference proteome</keyword>
<accession>A0A4U7KUN3</accession>
<proteinExistence type="predicted"/>
<feature type="region of interest" description="Disordered" evidence="1">
    <location>
        <begin position="43"/>
        <end position="92"/>
    </location>
</feature>
<feature type="region of interest" description="Disordered" evidence="1">
    <location>
        <begin position="693"/>
        <end position="713"/>
    </location>
</feature>
<feature type="region of interest" description="Disordered" evidence="1">
    <location>
        <begin position="1"/>
        <end position="23"/>
    </location>
</feature>
<protein>
    <submittedName>
        <fullName evidence="2">Uncharacterized protein</fullName>
    </submittedName>
</protein>
<feature type="compositionally biased region" description="Basic residues" evidence="1">
    <location>
        <begin position="475"/>
        <end position="484"/>
    </location>
</feature>
<dbReference type="Proteomes" id="UP000306050">
    <property type="component" value="Chromosome SGRAM_18"/>
</dbReference>
<feature type="compositionally biased region" description="Basic and acidic residues" evidence="1">
    <location>
        <begin position="988"/>
        <end position="998"/>
    </location>
</feature>
<dbReference type="KEGG" id="sgra:EX895_002953"/>